<gene>
    <name evidence="1" type="ORF">AVDCRST_MAG42-961</name>
</gene>
<name>A0A6J4HLT5_9BACT</name>
<protein>
    <submittedName>
        <fullName evidence="1">Uncharacterized protein</fullName>
    </submittedName>
</protein>
<proteinExistence type="predicted"/>
<accession>A0A6J4HLT5</accession>
<sequence length="60" mass="7049">MRWLPLRGFRRLRLFVSPRQLSQHSRSANLMAQGFVQELLRSNRIGTGTRCAPDDEQTHR</sequence>
<dbReference type="AlphaFoldDB" id="A0A6J4HLT5"/>
<evidence type="ECO:0000313" key="1">
    <source>
        <dbReference type="EMBL" id="CAA9228050.1"/>
    </source>
</evidence>
<dbReference type="EMBL" id="CADCTA010000048">
    <property type="protein sequence ID" value="CAA9228050.1"/>
    <property type="molecule type" value="Genomic_DNA"/>
</dbReference>
<organism evidence="1">
    <name type="scientific">uncultured Chthoniobacterales bacterium</name>
    <dbReference type="NCBI Taxonomy" id="1836801"/>
    <lineage>
        <taxon>Bacteria</taxon>
        <taxon>Pseudomonadati</taxon>
        <taxon>Verrucomicrobiota</taxon>
        <taxon>Spartobacteria</taxon>
        <taxon>Chthoniobacterales</taxon>
        <taxon>environmental samples</taxon>
    </lineage>
</organism>
<reference evidence="1" key="1">
    <citation type="submission" date="2020-02" db="EMBL/GenBank/DDBJ databases">
        <authorList>
            <person name="Meier V. D."/>
        </authorList>
    </citation>
    <scope>NUCLEOTIDE SEQUENCE</scope>
    <source>
        <strain evidence="1">AVDCRST_MAG42</strain>
    </source>
</reference>